<dbReference type="GO" id="GO:0008643">
    <property type="term" value="P:carbohydrate transport"/>
    <property type="evidence" value="ECO:0007669"/>
    <property type="project" value="InterPro"/>
</dbReference>
<feature type="signal peptide" evidence="1">
    <location>
        <begin position="1"/>
        <end position="22"/>
    </location>
</feature>
<gene>
    <name evidence="2" type="ORF">AOX56_10415</name>
</gene>
<accession>A0A2N3J5H9</accession>
<dbReference type="GO" id="GO:0042597">
    <property type="term" value="C:periplasmic space"/>
    <property type="evidence" value="ECO:0007669"/>
    <property type="project" value="InterPro"/>
</dbReference>
<keyword evidence="1" id="KW-0732">Signal</keyword>
<evidence type="ECO:0000313" key="3">
    <source>
        <dbReference type="Proteomes" id="UP000233526"/>
    </source>
</evidence>
<dbReference type="EMBL" id="LJZX01000014">
    <property type="protein sequence ID" value="PKQ81697.1"/>
    <property type="molecule type" value="Genomic_DNA"/>
</dbReference>
<proteinExistence type="predicted"/>
<feature type="chain" id="PRO_5014613059" description="Transcriptional regulator" evidence="1">
    <location>
        <begin position="23"/>
        <end position="288"/>
    </location>
</feature>
<evidence type="ECO:0000313" key="2">
    <source>
        <dbReference type="EMBL" id="PKQ81697.1"/>
    </source>
</evidence>
<comment type="caution">
    <text evidence="2">The sequence shown here is derived from an EMBL/GenBank/DDBJ whole genome shotgun (WGS) entry which is preliminary data.</text>
</comment>
<dbReference type="AlphaFoldDB" id="A0A2N3J5H9"/>
<dbReference type="InterPro" id="IPR010794">
    <property type="entry name" value="MalM"/>
</dbReference>
<name>A0A2N3J5H9_AERSO</name>
<sequence length="288" mass="31401">MKKVISISCLVFNALISGCAVNQPSVLNVMPPSDTELCCQSYSQLPYVQLNDNETIKFNIDTSSPVASFSEGNSHFAAFKFGERSLDITVSLSSYFYDGSVFAPEVALLSADFKVVKKVKNSDFKVSTSDAFTKSRYNYRLKINTIETPYMVVYTPSELLGKKITTTHPARIRAQELGEPMPMVTDPAYTFQNGGSLELSVELLTLKPVVIQPVGTVMASGVVAVAAVDKKATIPAVIQDDTKYYYLNAIEQAAKGKDIQKALALRDEAKALGIVEAEAMFIKSMSAK</sequence>
<evidence type="ECO:0000256" key="1">
    <source>
        <dbReference type="SAM" id="SignalP"/>
    </source>
</evidence>
<evidence type="ECO:0008006" key="4">
    <source>
        <dbReference type="Google" id="ProtNLM"/>
    </source>
</evidence>
<reference evidence="2 3" key="1">
    <citation type="journal article" date="2017" name="Front. Microbiol.">
        <title>Strong Genomic and Phenotypic Heterogeneity in the Aeromonas sobria Species Complex.</title>
        <authorList>
            <person name="Gauthier J."/>
            <person name="Vincent A.T."/>
            <person name="Charette S.J."/>
            <person name="Derome N."/>
        </authorList>
    </citation>
    <scope>NUCLEOTIDE SEQUENCE [LARGE SCALE GENOMIC DNA]</scope>
    <source>
        <strain evidence="2 3">JF2635</strain>
    </source>
</reference>
<protein>
    <recommendedName>
        <fullName evidence="4">Transcriptional regulator</fullName>
    </recommendedName>
</protein>
<dbReference type="PROSITE" id="PS51257">
    <property type="entry name" value="PROKAR_LIPOPROTEIN"/>
    <property type="match status" value="1"/>
</dbReference>
<dbReference type="Pfam" id="PF07148">
    <property type="entry name" value="MalM"/>
    <property type="match status" value="1"/>
</dbReference>
<organism evidence="2 3">
    <name type="scientific">Aeromonas sobria</name>
    <dbReference type="NCBI Taxonomy" id="646"/>
    <lineage>
        <taxon>Bacteria</taxon>
        <taxon>Pseudomonadati</taxon>
        <taxon>Pseudomonadota</taxon>
        <taxon>Gammaproteobacteria</taxon>
        <taxon>Aeromonadales</taxon>
        <taxon>Aeromonadaceae</taxon>
        <taxon>Aeromonas</taxon>
    </lineage>
</organism>
<dbReference type="Proteomes" id="UP000233526">
    <property type="component" value="Unassembled WGS sequence"/>
</dbReference>
<dbReference type="RefSeq" id="WP_101316139.1">
    <property type="nucleotide sequence ID" value="NZ_CAWNSS010000014.1"/>
</dbReference>